<dbReference type="EMBL" id="RJKM01000001">
    <property type="protein sequence ID" value="ROP42678.1"/>
    <property type="molecule type" value="Genomic_DNA"/>
</dbReference>
<keyword evidence="2" id="KW-1185">Reference proteome</keyword>
<reference evidence="1 2" key="1">
    <citation type="submission" date="2018-11" db="EMBL/GenBank/DDBJ databases">
        <title>Sequencing the genomes of 1000 actinobacteria strains.</title>
        <authorList>
            <person name="Klenk H.-P."/>
        </authorList>
    </citation>
    <scope>NUCLEOTIDE SEQUENCE [LARGE SCALE GENOMIC DNA]</scope>
    <source>
        <strain evidence="1 2">DSM 44231</strain>
    </source>
</reference>
<dbReference type="OrthoDB" id="3693802at2"/>
<dbReference type="RefSeq" id="WP_123747584.1">
    <property type="nucleotide sequence ID" value="NZ_RJKM01000001.1"/>
</dbReference>
<evidence type="ECO:0000313" key="1">
    <source>
        <dbReference type="EMBL" id="ROP42678.1"/>
    </source>
</evidence>
<protein>
    <submittedName>
        <fullName evidence="1">Uncharacterized protein</fullName>
    </submittedName>
</protein>
<evidence type="ECO:0000313" key="2">
    <source>
        <dbReference type="Proteomes" id="UP000268727"/>
    </source>
</evidence>
<sequence>MTITIPGFGELTPVDHTPEGVACWNATAAGTSVSVLVEEPATTDDLDLPFIGSVLHDRERLLAAAREAVADHLRDHPGYEADAVADPEFTFHPGRDWLVRFAECRVPGFTELGLVVVFNGDDVVGVDDLADVDLADETDEAHGTDH</sequence>
<organism evidence="1 2">
    <name type="scientific">Saccharothrix texasensis</name>
    <dbReference type="NCBI Taxonomy" id="103734"/>
    <lineage>
        <taxon>Bacteria</taxon>
        <taxon>Bacillati</taxon>
        <taxon>Actinomycetota</taxon>
        <taxon>Actinomycetes</taxon>
        <taxon>Pseudonocardiales</taxon>
        <taxon>Pseudonocardiaceae</taxon>
        <taxon>Saccharothrix</taxon>
    </lineage>
</organism>
<comment type="caution">
    <text evidence="1">The sequence shown here is derived from an EMBL/GenBank/DDBJ whole genome shotgun (WGS) entry which is preliminary data.</text>
</comment>
<dbReference type="AlphaFoldDB" id="A0A3N1HJE8"/>
<accession>A0A3N1HJE8</accession>
<proteinExistence type="predicted"/>
<dbReference type="Proteomes" id="UP000268727">
    <property type="component" value="Unassembled WGS sequence"/>
</dbReference>
<name>A0A3N1HJE8_9PSEU</name>
<gene>
    <name evidence="1" type="ORF">EDD40_8186</name>
</gene>